<evidence type="ECO:0000313" key="9">
    <source>
        <dbReference type="EMBL" id="SOD89119.1"/>
    </source>
</evidence>
<dbReference type="GO" id="GO:0022857">
    <property type="term" value="F:transmembrane transporter activity"/>
    <property type="evidence" value="ECO:0007669"/>
    <property type="project" value="TreeGrafter"/>
</dbReference>
<keyword evidence="5 6" id="KW-0472">Membrane</keyword>
<name>A0A286G1R8_9BACT</name>
<keyword evidence="3 6" id="KW-0812">Transmembrane</keyword>
<evidence type="ECO:0000256" key="6">
    <source>
        <dbReference type="SAM" id="Phobius"/>
    </source>
</evidence>
<feature type="domain" description="ABC3 transporter permease C-terminal" evidence="7">
    <location>
        <begin position="688"/>
        <end position="801"/>
    </location>
</feature>
<proteinExistence type="predicted"/>
<dbReference type="PANTHER" id="PTHR30572:SF18">
    <property type="entry name" value="ABC-TYPE MACROLIDE FAMILY EXPORT SYSTEM PERMEASE COMPONENT 2"/>
    <property type="match status" value="1"/>
</dbReference>
<evidence type="ECO:0000259" key="8">
    <source>
        <dbReference type="Pfam" id="PF12704"/>
    </source>
</evidence>
<comment type="subcellular location">
    <subcellularLocation>
        <location evidence="1">Cell membrane</location>
        <topology evidence="1">Multi-pass membrane protein</topology>
    </subcellularLocation>
</comment>
<accession>A0A286G1R8</accession>
<feature type="transmembrane region" description="Helical" evidence="6">
    <location>
        <begin position="338"/>
        <end position="366"/>
    </location>
</feature>
<feature type="transmembrane region" description="Helical" evidence="6">
    <location>
        <begin position="773"/>
        <end position="798"/>
    </location>
</feature>
<evidence type="ECO:0000256" key="5">
    <source>
        <dbReference type="ARBA" id="ARBA00023136"/>
    </source>
</evidence>
<evidence type="ECO:0000256" key="3">
    <source>
        <dbReference type="ARBA" id="ARBA00022692"/>
    </source>
</evidence>
<evidence type="ECO:0000256" key="4">
    <source>
        <dbReference type="ARBA" id="ARBA00022989"/>
    </source>
</evidence>
<evidence type="ECO:0000313" key="10">
    <source>
        <dbReference type="Proteomes" id="UP000219452"/>
    </source>
</evidence>
<dbReference type="RefSeq" id="WP_097126558.1">
    <property type="nucleotide sequence ID" value="NZ_OCNH01000002.1"/>
</dbReference>
<organism evidence="9 10">
    <name type="scientific">Spirosoma fluviale</name>
    <dbReference type="NCBI Taxonomy" id="1597977"/>
    <lineage>
        <taxon>Bacteria</taxon>
        <taxon>Pseudomonadati</taxon>
        <taxon>Bacteroidota</taxon>
        <taxon>Cytophagia</taxon>
        <taxon>Cytophagales</taxon>
        <taxon>Cytophagaceae</taxon>
        <taxon>Spirosoma</taxon>
    </lineage>
</organism>
<dbReference type="Pfam" id="PF02687">
    <property type="entry name" value="FtsX"/>
    <property type="match status" value="2"/>
</dbReference>
<feature type="domain" description="MacB-like periplasmic core" evidence="8">
    <location>
        <begin position="25"/>
        <end position="238"/>
    </location>
</feature>
<dbReference type="EMBL" id="OCNH01000002">
    <property type="protein sequence ID" value="SOD89119.1"/>
    <property type="molecule type" value="Genomic_DNA"/>
</dbReference>
<dbReference type="Proteomes" id="UP000219452">
    <property type="component" value="Unassembled WGS sequence"/>
</dbReference>
<dbReference type="OrthoDB" id="5933722at2"/>
<gene>
    <name evidence="9" type="ORF">SAMN06269250_2956</name>
</gene>
<evidence type="ECO:0000256" key="1">
    <source>
        <dbReference type="ARBA" id="ARBA00004651"/>
    </source>
</evidence>
<dbReference type="AlphaFoldDB" id="A0A286G1R8"/>
<dbReference type="GO" id="GO:0005886">
    <property type="term" value="C:plasma membrane"/>
    <property type="evidence" value="ECO:0007669"/>
    <property type="project" value="UniProtKB-SubCell"/>
</dbReference>
<reference evidence="10" key="1">
    <citation type="submission" date="2017-09" db="EMBL/GenBank/DDBJ databases">
        <authorList>
            <person name="Varghese N."/>
            <person name="Submissions S."/>
        </authorList>
    </citation>
    <scope>NUCLEOTIDE SEQUENCE [LARGE SCALE GENOMIC DNA]</scope>
    <source>
        <strain evidence="10">DSM 29961</strain>
    </source>
</reference>
<feature type="transmembrane region" description="Helical" evidence="6">
    <location>
        <begin position="20"/>
        <end position="43"/>
    </location>
</feature>
<dbReference type="InterPro" id="IPR025857">
    <property type="entry name" value="MacB_PCD"/>
</dbReference>
<keyword evidence="10" id="KW-1185">Reference proteome</keyword>
<feature type="transmembrane region" description="Helical" evidence="6">
    <location>
        <begin position="729"/>
        <end position="753"/>
    </location>
</feature>
<sequence>MLTNYLKIAFRNLWRNRGYAAINVVGLGVAFCICTFLLLTAYLHLTFDSFHQDGDRIFQSYLFSNDPEKPTKSGNMPLPLAPALHADFPELEATRIMTGRKSLVEANGKYFDKLINFTDPSFLNIFSFPLLAGNRATVLRELSSIVISENMAKDLFGTTNAVGKRLRMGNDGRQKDYVVTGIVADVPDNSSVRFDALARIENAPNYQDSKDKWDANSHSVFVKLPAQVDQAAFEDRLKPFAQKYYQGTIEELKKKKAQPDARGDLFAIRLQKLANIHFNRDLSDSKGTPVAVIYVLMGMAFFILAIACINFINLSIARSFTRAREIGVRKSLGAFKSSLFVQIWSESGLICVVGFLFGAVLAYLLMPAFNAQFGAKLQLAYALQPGFIAMCGFVIALVTLVAGGYPAWQMAKFNTVDVLKGKVTTKRPGVLRNALIVTQFTLSCLLVCCTVIAFQQVGHLRQSPLGFDKEQVISIPVGTQVDGRQVLQRLRNKLANDPTVLALAGTSTNLGKGKDRVSSRSTVGYTNKGRKISTDILMIDYDYLKTLKIKLLAGRDFNRAYASDSVNRVIVTQSMAKMMGVANPVGMLLGDDDDTTGTKSQIIGVVPDFRLYSVADNANPITMYLSATEPVHYVFVRVSPQSLGGAMEKLQKVWTEVAPQSEFMGSFLDENVDAWYQNEEQLSQILSLASSVAILLSCIGLFAIALLMVEQRTKEIGIRKVMGASIPGIVLMLSRGFVKLVLIALCIAVPLAWFGMQTWLNNYSYRIDISPWVFIGVGLSAIFIALATVSFQSIKAALMNPVKSLRSE</sequence>
<evidence type="ECO:0000256" key="2">
    <source>
        <dbReference type="ARBA" id="ARBA00022475"/>
    </source>
</evidence>
<evidence type="ECO:0000259" key="7">
    <source>
        <dbReference type="Pfam" id="PF02687"/>
    </source>
</evidence>
<keyword evidence="2" id="KW-1003">Cell membrane</keyword>
<feature type="transmembrane region" description="Helical" evidence="6">
    <location>
        <begin position="291"/>
        <end position="317"/>
    </location>
</feature>
<feature type="domain" description="ABC3 transporter permease C-terminal" evidence="7">
    <location>
        <begin position="299"/>
        <end position="414"/>
    </location>
</feature>
<dbReference type="InterPro" id="IPR050250">
    <property type="entry name" value="Macrolide_Exporter_MacB"/>
</dbReference>
<dbReference type="InterPro" id="IPR003838">
    <property type="entry name" value="ABC3_permease_C"/>
</dbReference>
<feature type="transmembrane region" description="Helical" evidence="6">
    <location>
        <begin position="685"/>
        <end position="709"/>
    </location>
</feature>
<dbReference type="PANTHER" id="PTHR30572">
    <property type="entry name" value="MEMBRANE COMPONENT OF TRANSPORTER-RELATED"/>
    <property type="match status" value="1"/>
</dbReference>
<keyword evidence="4 6" id="KW-1133">Transmembrane helix</keyword>
<protein>
    <submittedName>
        <fullName evidence="9">FtsX-like permease family protein</fullName>
    </submittedName>
</protein>
<dbReference type="Pfam" id="PF12704">
    <property type="entry name" value="MacB_PCD"/>
    <property type="match status" value="1"/>
</dbReference>
<feature type="transmembrane region" description="Helical" evidence="6">
    <location>
        <begin position="386"/>
        <end position="408"/>
    </location>
</feature>
<feature type="transmembrane region" description="Helical" evidence="6">
    <location>
        <begin position="429"/>
        <end position="454"/>
    </location>
</feature>